<reference evidence="2 3" key="1">
    <citation type="submission" date="2019-06" db="EMBL/GenBank/DDBJ databases">
        <authorList>
            <person name="Rodrigo-Torres L."/>
            <person name="Arahal R. D."/>
            <person name="Lucena T."/>
        </authorList>
    </citation>
    <scope>NUCLEOTIDE SEQUENCE [LARGE SCALE GENOMIC DNA]</scope>
    <source>
        <strain evidence="2 3">SW08-7</strain>
    </source>
</reference>
<evidence type="ECO:0000313" key="2">
    <source>
        <dbReference type="EMBL" id="VUF15599.1"/>
    </source>
</evidence>
<keyword evidence="4" id="KW-1185">Reference proteome</keyword>
<dbReference type="AlphaFoldDB" id="A0A564G523"/>
<evidence type="ECO:0000313" key="3">
    <source>
        <dbReference type="Proteomes" id="UP000401717"/>
    </source>
</evidence>
<reference evidence="1" key="3">
    <citation type="submission" date="2021-08" db="EMBL/GenBank/DDBJ databases">
        <authorList>
            <person name="Tani A."/>
            <person name="Ola A."/>
            <person name="Ogura Y."/>
            <person name="Katsura K."/>
            <person name="Hayashi T."/>
        </authorList>
    </citation>
    <scope>NUCLEOTIDE SEQUENCE</scope>
    <source>
        <strain evidence="1">DSM 22415</strain>
    </source>
</reference>
<name>A0A564G523_9HYPH</name>
<reference evidence="1" key="2">
    <citation type="journal article" date="2021" name="Front. Microbiol.">
        <title>Comprehensive Comparative Genomics and Phenotyping of Methylobacterium Species.</title>
        <authorList>
            <person name="Alessa O."/>
            <person name="Ogura Y."/>
            <person name="Fujitani Y."/>
            <person name="Takami H."/>
            <person name="Hayashi T."/>
            <person name="Sahin N."/>
            <person name="Tani A."/>
        </authorList>
    </citation>
    <scope>NUCLEOTIDE SEQUENCE</scope>
    <source>
        <strain evidence="1">DSM 22415</strain>
    </source>
</reference>
<organism evidence="2 3">
    <name type="scientific">Methylobacterium dankookense</name>
    <dbReference type="NCBI Taxonomy" id="560405"/>
    <lineage>
        <taxon>Bacteria</taxon>
        <taxon>Pseudomonadati</taxon>
        <taxon>Pseudomonadota</taxon>
        <taxon>Alphaproteobacteria</taxon>
        <taxon>Hyphomicrobiales</taxon>
        <taxon>Methylobacteriaceae</taxon>
        <taxon>Methylobacterium</taxon>
    </lineage>
</organism>
<gene>
    <name evidence="1" type="ORF">IFDJLNFL_1165</name>
    <name evidence="2" type="ORF">MTDSW087_05342</name>
</gene>
<accession>A0A564G523</accession>
<sequence length="90" mass="10036">MSPGSGGRSCAARIRVLIRGQGWRIAGFMMPRKIASTIGLAEIVHEVPEDFFRQGRAMPTSRAASDGLVERPDRVAWGERLTDYPHDLLW</sequence>
<dbReference type="EMBL" id="CABFVH010000061">
    <property type="protein sequence ID" value="VUF15599.1"/>
    <property type="molecule type" value="Genomic_DNA"/>
</dbReference>
<dbReference type="Proteomes" id="UP000401717">
    <property type="component" value="Unassembled WGS sequence"/>
</dbReference>
<proteinExistence type="predicted"/>
<evidence type="ECO:0000313" key="1">
    <source>
        <dbReference type="EMBL" id="GJD55281.1"/>
    </source>
</evidence>
<protein>
    <submittedName>
        <fullName evidence="2">Uncharacterized protein</fullName>
    </submittedName>
</protein>
<evidence type="ECO:0000313" key="4">
    <source>
        <dbReference type="Proteomes" id="UP001055303"/>
    </source>
</evidence>
<dbReference type="Proteomes" id="UP001055303">
    <property type="component" value="Unassembled WGS sequence"/>
</dbReference>
<dbReference type="EMBL" id="BPQI01000025">
    <property type="protein sequence ID" value="GJD55281.1"/>
    <property type="molecule type" value="Genomic_DNA"/>
</dbReference>